<reference evidence="1" key="1">
    <citation type="submission" date="2018-07" db="EMBL/GenBank/DDBJ databases">
        <authorList>
            <person name="Ashton P.M."/>
            <person name="Dallman T."/>
            <person name="Nair S."/>
            <person name="De Pinna E."/>
            <person name="Peters T."/>
            <person name="Grant K."/>
        </authorList>
    </citation>
    <scope>NUCLEOTIDE SEQUENCE</scope>
    <source>
        <strain evidence="1">109940</strain>
    </source>
</reference>
<organism evidence="1">
    <name type="scientific">Salmonella enterica subsp. enterica serovar Durham</name>
    <dbReference type="NCBI Taxonomy" id="1954178"/>
    <lineage>
        <taxon>Bacteria</taxon>
        <taxon>Pseudomonadati</taxon>
        <taxon>Pseudomonadota</taxon>
        <taxon>Gammaproteobacteria</taxon>
        <taxon>Enterobacterales</taxon>
        <taxon>Enterobacteriaceae</taxon>
        <taxon>Salmonella</taxon>
    </lineage>
</organism>
<gene>
    <name evidence="1" type="ORF">DUP85_15895</name>
</gene>
<dbReference type="EMBL" id="AAHMWF010000020">
    <property type="protein sequence ID" value="EBY0062004.1"/>
    <property type="molecule type" value="Genomic_DNA"/>
</dbReference>
<comment type="caution">
    <text evidence="1">The sequence shown here is derived from an EMBL/GenBank/DDBJ whole genome shotgun (WGS) entry which is preliminary data.</text>
</comment>
<accession>A0A5I1RXG6</accession>
<dbReference type="PRINTS" id="PR00775">
    <property type="entry name" value="HEATSHOCK90"/>
</dbReference>
<protein>
    <recommendedName>
        <fullName evidence="2">ATP-binding protein</fullName>
    </recommendedName>
</protein>
<evidence type="ECO:0000313" key="1">
    <source>
        <dbReference type="EMBL" id="EBY0062004.1"/>
    </source>
</evidence>
<dbReference type="InterPro" id="IPR020575">
    <property type="entry name" value="Hsp90_N"/>
</dbReference>
<dbReference type="SUPFAM" id="SSF55874">
    <property type="entry name" value="ATPase domain of HSP90 chaperone/DNA topoisomerase II/histidine kinase"/>
    <property type="match status" value="1"/>
</dbReference>
<evidence type="ECO:0008006" key="2">
    <source>
        <dbReference type="Google" id="ProtNLM"/>
    </source>
</evidence>
<proteinExistence type="predicted"/>
<dbReference type="Gene3D" id="3.30.565.10">
    <property type="entry name" value="Histidine kinase-like ATPase, C-terminal domain"/>
    <property type="match status" value="1"/>
</dbReference>
<dbReference type="AlphaFoldDB" id="A0A5I1RXG6"/>
<name>A0A5I1RXG6_SALET</name>
<dbReference type="InterPro" id="IPR036890">
    <property type="entry name" value="HATPase_C_sf"/>
</dbReference>
<sequence>MENSLFLNFHGRIIDHLGIQMYQSPTAAIAEMVSNSWDADASEVKITLPTRDEFSITIQDNGIGMTQDECQNKFLTVGYDKRQKNAKTLSRDLKRPLMGRKGIGKFAGFGIASVITVTTISKDTGEKTSFILDIDKIRDSSNNDYINTSKLSIDVIERVEPNEELKTSHGTTIKLTGLKLQRLISADYFSTSMARRFSVNASAANFYVSVDGNIIPTENFLTQSEMSFPKDYKPTEKPEGLTTIDKDGWGTEMVGEHQIKWRVFFLKETIKEDELQGISIFSHGKLSQRPFMFNLTGGLPSQNGPEYMTGAVIADYLDEFDEDVISTERQRLNWGHHHLATLEEWGKSRIRSLLRIWKDRRAEEKTKLIEDKVSDFSSRIEKLAPSEKKTIMTALKKLASIHQINAEQFKELGNSILTAWEGGRLKELIRQVAEVPDMDGDKLLSMLIEANTIQALHTAESVKAKLDTIIGLESRIKNRELENAVRDYIANNPWLISPKWETFAKERNVGDLATEAAKDSGLDKEEDFNGRVDLVLASGEHLLILEFMRPGLTIDLDHLTRFETYVDTFRGHIENSTGSRFNNATGYLVADKITKKNSAFLKKVRKLKEDGLETLTWGDLLSEAKRQWQEFLDHLVERSPNDKRIQALINNVDLIKTTEDGKVSEATQQVH</sequence>
<dbReference type="Pfam" id="PF13589">
    <property type="entry name" value="HATPase_c_3"/>
    <property type="match status" value="1"/>
</dbReference>